<dbReference type="InterPro" id="IPR042100">
    <property type="entry name" value="Bug_dom1"/>
</dbReference>
<evidence type="ECO:0000313" key="3">
    <source>
        <dbReference type="EMBL" id="RJG03255.1"/>
    </source>
</evidence>
<keyword evidence="4" id="KW-1185">Reference proteome</keyword>
<evidence type="ECO:0000256" key="2">
    <source>
        <dbReference type="SAM" id="SignalP"/>
    </source>
</evidence>
<proteinExistence type="inferred from homology"/>
<accession>A0A3A3G6H1</accession>
<evidence type="ECO:0000313" key="4">
    <source>
        <dbReference type="Proteomes" id="UP000266327"/>
    </source>
</evidence>
<protein>
    <submittedName>
        <fullName evidence="3">Tripartite tricarboxylate transporter substrate binding protein</fullName>
    </submittedName>
</protein>
<dbReference type="EMBL" id="QYUQ01000002">
    <property type="protein sequence ID" value="RJG03255.1"/>
    <property type="molecule type" value="Genomic_DNA"/>
</dbReference>
<gene>
    <name evidence="3" type="ORF">D3878_18040</name>
</gene>
<dbReference type="PIRSF" id="PIRSF017082">
    <property type="entry name" value="YflP"/>
    <property type="match status" value="1"/>
</dbReference>
<dbReference type="AlphaFoldDB" id="A0A3A3G6H1"/>
<dbReference type="Proteomes" id="UP000266327">
    <property type="component" value="Unassembled WGS sequence"/>
</dbReference>
<dbReference type="InterPro" id="IPR005064">
    <property type="entry name" value="BUG"/>
</dbReference>
<dbReference type="Gene3D" id="3.40.190.10">
    <property type="entry name" value="Periplasmic binding protein-like II"/>
    <property type="match status" value="1"/>
</dbReference>
<dbReference type="SUPFAM" id="SSF53850">
    <property type="entry name" value="Periplasmic binding protein-like II"/>
    <property type="match status" value="1"/>
</dbReference>
<dbReference type="Gene3D" id="3.40.190.150">
    <property type="entry name" value="Bordetella uptake gene, domain 1"/>
    <property type="match status" value="1"/>
</dbReference>
<dbReference type="PANTHER" id="PTHR42928:SF5">
    <property type="entry name" value="BLR1237 PROTEIN"/>
    <property type="match status" value="1"/>
</dbReference>
<comment type="caution">
    <text evidence="3">The sequence shown here is derived from an EMBL/GenBank/DDBJ whole genome shotgun (WGS) entry which is preliminary data.</text>
</comment>
<feature type="signal peptide" evidence="2">
    <location>
        <begin position="1"/>
        <end position="42"/>
    </location>
</feature>
<feature type="chain" id="PRO_5017422949" evidence="2">
    <location>
        <begin position="43"/>
        <end position="342"/>
    </location>
</feature>
<evidence type="ECO:0000256" key="1">
    <source>
        <dbReference type="ARBA" id="ARBA00006987"/>
    </source>
</evidence>
<name>A0A3A3G6H1_9BURK</name>
<dbReference type="PANTHER" id="PTHR42928">
    <property type="entry name" value="TRICARBOXYLATE-BINDING PROTEIN"/>
    <property type="match status" value="1"/>
</dbReference>
<comment type="similarity">
    <text evidence="1">Belongs to the UPF0065 (bug) family.</text>
</comment>
<keyword evidence="2" id="KW-0732">Signal</keyword>
<dbReference type="Pfam" id="PF03401">
    <property type="entry name" value="TctC"/>
    <property type="match status" value="1"/>
</dbReference>
<sequence>MAILNILRRRFTKVAPKASACLTLIAAAATLGSACISTSANAQEAWPARPIRLIAPFAAGADDAKARALAAKLSARLGQPVIVENKGGAGGAIATDAVAKASPDGYTLLFAGTGYTTNPASGVKLPYDPLKDLQPIGQIGAAPLIYVGPSDSKIKTIRDLIDLARAEPGKVNFGSSGVGSMSHLGIELLAAKANVKLQHIPYKGVTPALVDMAGGGSLQLVLTTVASSMPLIKAGKLRPLAVTGPERSALLDGVPAAAEAGLPGFQIDYWWGLMGPAGMPPAVVKRLNEELNWALAQPDIRELLAREAGVPKPGTPESLGKLISLDLERWTRLIKDANIKVQ</sequence>
<organism evidence="3 4">
    <name type="scientific">Noviherbaspirillum sedimenti</name>
    <dbReference type="NCBI Taxonomy" id="2320865"/>
    <lineage>
        <taxon>Bacteria</taxon>
        <taxon>Pseudomonadati</taxon>
        <taxon>Pseudomonadota</taxon>
        <taxon>Betaproteobacteria</taxon>
        <taxon>Burkholderiales</taxon>
        <taxon>Oxalobacteraceae</taxon>
        <taxon>Noviherbaspirillum</taxon>
    </lineage>
</organism>
<dbReference type="CDD" id="cd13578">
    <property type="entry name" value="PBP2_Bug27"/>
    <property type="match status" value="1"/>
</dbReference>
<reference evidence="4" key="1">
    <citation type="submission" date="2018-09" db="EMBL/GenBank/DDBJ databases">
        <authorList>
            <person name="Zhu H."/>
        </authorList>
    </citation>
    <scope>NUCLEOTIDE SEQUENCE [LARGE SCALE GENOMIC DNA]</scope>
    <source>
        <strain evidence="4">K1S02-23</strain>
    </source>
</reference>